<dbReference type="eggNOG" id="ENOG5033B84">
    <property type="taxonomic scope" value="Bacteria"/>
</dbReference>
<dbReference type="Pfam" id="PF12867">
    <property type="entry name" value="DinB_2"/>
    <property type="match status" value="1"/>
</dbReference>
<dbReference type="STRING" id="335543.Sfum_1832"/>
<dbReference type="KEGG" id="sfu:Sfum_1832"/>
<evidence type="ECO:0000313" key="3">
    <source>
        <dbReference type="Proteomes" id="UP000001784"/>
    </source>
</evidence>
<reference evidence="2 3" key="1">
    <citation type="submission" date="2006-10" db="EMBL/GenBank/DDBJ databases">
        <title>Complete sequence of Syntrophobacter fumaroxidans MPOB.</title>
        <authorList>
            <consortium name="US DOE Joint Genome Institute"/>
            <person name="Copeland A."/>
            <person name="Lucas S."/>
            <person name="Lapidus A."/>
            <person name="Barry K."/>
            <person name="Detter J.C."/>
            <person name="Glavina del Rio T."/>
            <person name="Hammon N."/>
            <person name="Israni S."/>
            <person name="Pitluck S."/>
            <person name="Goltsman E.G."/>
            <person name="Martinez M."/>
            <person name="Schmutz J."/>
            <person name="Larimer F."/>
            <person name="Land M."/>
            <person name="Hauser L."/>
            <person name="Kyrpides N."/>
            <person name="Kim E."/>
            <person name="Boone D.R."/>
            <person name="Brockman F."/>
            <person name="Culley D."/>
            <person name="Ferry J."/>
            <person name="Gunsalus R."/>
            <person name="McInerney M.J."/>
            <person name="Morrison M."/>
            <person name="Plugge C."/>
            <person name="Rohlin L."/>
            <person name="Scholten J."/>
            <person name="Sieber J."/>
            <person name="Stams A.J.M."/>
            <person name="Worm P."/>
            <person name="Henstra A.M."/>
            <person name="Richardson P."/>
        </authorList>
    </citation>
    <scope>NUCLEOTIDE SEQUENCE [LARGE SCALE GENOMIC DNA]</scope>
    <source>
        <strain evidence="3">DSM 10017 / MPOB</strain>
    </source>
</reference>
<dbReference type="Proteomes" id="UP000001784">
    <property type="component" value="Chromosome"/>
</dbReference>
<dbReference type="HOGENOM" id="CLU_1659854_0_0_7"/>
<dbReference type="EMBL" id="CP000478">
    <property type="protein sequence ID" value="ABK17517.1"/>
    <property type="molecule type" value="Genomic_DNA"/>
</dbReference>
<evidence type="ECO:0000313" key="2">
    <source>
        <dbReference type="EMBL" id="ABK17517.1"/>
    </source>
</evidence>
<dbReference type="RefSeq" id="WP_011698687.1">
    <property type="nucleotide sequence ID" value="NC_008554.1"/>
</dbReference>
<dbReference type="Gene3D" id="1.20.120.450">
    <property type="entry name" value="dinb family like domain"/>
    <property type="match status" value="1"/>
</dbReference>
<dbReference type="SUPFAM" id="SSF109854">
    <property type="entry name" value="DinB/YfiT-like putative metalloenzymes"/>
    <property type="match status" value="1"/>
</dbReference>
<feature type="domain" description="DinB-like" evidence="1">
    <location>
        <begin position="20"/>
        <end position="142"/>
    </location>
</feature>
<organism evidence="2 3">
    <name type="scientific">Syntrophobacter fumaroxidans (strain DSM 10017 / MPOB)</name>
    <dbReference type="NCBI Taxonomy" id="335543"/>
    <lineage>
        <taxon>Bacteria</taxon>
        <taxon>Pseudomonadati</taxon>
        <taxon>Thermodesulfobacteriota</taxon>
        <taxon>Syntrophobacteria</taxon>
        <taxon>Syntrophobacterales</taxon>
        <taxon>Syntrophobacteraceae</taxon>
        <taxon>Syntrophobacter</taxon>
    </lineage>
</organism>
<keyword evidence="3" id="KW-1185">Reference proteome</keyword>
<name>A0LJB5_SYNFM</name>
<dbReference type="InParanoid" id="A0LJB5"/>
<sequence length="159" mass="17263">MSERAQELAKSLRAFNRGVIAFVEGCAEEQWNKVCAWEQWPVGVTARHIGAGHYTILDLVKMIVAGEKLPEITAAQIVEMANRHAVEHADCKKAEVLEVLEKNGEMLAAYVAGLKDAELDRSAHLALVKGNVTAQQVVEMVVLQSGGEHFANMKIAAGS</sequence>
<dbReference type="OrthoDB" id="9850303at2"/>
<dbReference type="InterPro" id="IPR034660">
    <property type="entry name" value="DinB/YfiT-like"/>
</dbReference>
<proteinExistence type="predicted"/>
<dbReference type="InterPro" id="IPR024775">
    <property type="entry name" value="DinB-like"/>
</dbReference>
<dbReference type="AlphaFoldDB" id="A0LJB5"/>
<protein>
    <recommendedName>
        <fullName evidence="1">DinB-like domain-containing protein</fullName>
    </recommendedName>
</protein>
<accession>A0LJB5</accession>
<gene>
    <name evidence="2" type="ordered locus">Sfum_1832</name>
</gene>
<evidence type="ECO:0000259" key="1">
    <source>
        <dbReference type="Pfam" id="PF12867"/>
    </source>
</evidence>